<evidence type="ECO:0000259" key="1">
    <source>
        <dbReference type="Pfam" id="PF00535"/>
    </source>
</evidence>
<comment type="caution">
    <text evidence="2">The sequence shown here is derived from an EMBL/GenBank/DDBJ whole genome shotgun (WGS) entry which is preliminary data.</text>
</comment>
<accession>A0A420XVD7</accession>
<dbReference type="OrthoDB" id="9802649at2"/>
<organism evidence="2 3">
    <name type="scientific">Motilibacter peucedani</name>
    <dbReference type="NCBI Taxonomy" id="598650"/>
    <lineage>
        <taxon>Bacteria</taxon>
        <taxon>Bacillati</taxon>
        <taxon>Actinomycetota</taxon>
        <taxon>Actinomycetes</taxon>
        <taxon>Motilibacterales</taxon>
        <taxon>Motilibacteraceae</taxon>
        <taxon>Motilibacter</taxon>
    </lineage>
</organism>
<evidence type="ECO:0000313" key="2">
    <source>
        <dbReference type="EMBL" id="RKS80737.1"/>
    </source>
</evidence>
<dbReference type="GO" id="GO:0016740">
    <property type="term" value="F:transferase activity"/>
    <property type="evidence" value="ECO:0007669"/>
    <property type="project" value="UniProtKB-KW"/>
</dbReference>
<dbReference type="PANTHER" id="PTHR43685:SF11">
    <property type="entry name" value="GLYCOSYLTRANSFERASE TAGX-RELATED"/>
    <property type="match status" value="1"/>
</dbReference>
<proteinExistence type="predicted"/>
<sequence length="343" mass="36738">MTRVSVLIDNYDYERFLGRAIDSALAQTHPDVEVVVVDDGSKDGSVEVARSYGDRVTVVTKPNGGQGSAVNEGFLHCTGEVVVVLDADDELRPEAAAKAVTAMGEGVAKVHWRLEAVDEDGAPLGHLRPGAGTPLASGSVREEVLRSGYYSSPAMSGNAYPRWVLERLLPMPAESFRISADSYLIALAGLLGDVVAVDEPLTAYRIHGSNGWRADTLTADRLRLWVTHDIARQDAVTALARELGLPVAADLGLGDPASVRARLASLRADGAHHPVASDTRLGLLRAGLRTTLADRSAGAKQRAFLSAWLVAVGLAPRPVSWPATEWFYVPARRPKLRRAVTSR</sequence>
<dbReference type="EMBL" id="RBWV01000002">
    <property type="protein sequence ID" value="RKS80737.1"/>
    <property type="molecule type" value="Genomic_DNA"/>
</dbReference>
<dbReference type="Gene3D" id="3.90.550.10">
    <property type="entry name" value="Spore Coat Polysaccharide Biosynthesis Protein SpsA, Chain A"/>
    <property type="match status" value="1"/>
</dbReference>
<keyword evidence="3" id="KW-1185">Reference proteome</keyword>
<dbReference type="Pfam" id="PF00535">
    <property type="entry name" value="Glycos_transf_2"/>
    <property type="match status" value="1"/>
</dbReference>
<dbReference type="InParanoid" id="A0A420XVD7"/>
<protein>
    <submittedName>
        <fullName evidence="2">Glycosyltransferase involved in cell wall biosynthesis</fullName>
    </submittedName>
</protein>
<reference evidence="2 3" key="1">
    <citation type="submission" date="2018-10" db="EMBL/GenBank/DDBJ databases">
        <title>Genomic Encyclopedia of Archaeal and Bacterial Type Strains, Phase II (KMG-II): from individual species to whole genera.</title>
        <authorList>
            <person name="Goeker M."/>
        </authorList>
    </citation>
    <scope>NUCLEOTIDE SEQUENCE [LARGE SCALE GENOMIC DNA]</scope>
    <source>
        <strain evidence="2 3">RP-AC37</strain>
    </source>
</reference>
<dbReference type="PANTHER" id="PTHR43685">
    <property type="entry name" value="GLYCOSYLTRANSFERASE"/>
    <property type="match status" value="1"/>
</dbReference>
<name>A0A420XVD7_9ACTN</name>
<gene>
    <name evidence="2" type="ORF">CLV35_0205</name>
</gene>
<dbReference type="InterPro" id="IPR001173">
    <property type="entry name" value="Glyco_trans_2-like"/>
</dbReference>
<dbReference type="RefSeq" id="WP_121191571.1">
    <property type="nucleotide sequence ID" value="NZ_RBWV01000002.1"/>
</dbReference>
<keyword evidence="2" id="KW-0808">Transferase</keyword>
<dbReference type="InterPro" id="IPR029044">
    <property type="entry name" value="Nucleotide-diphossugar_trans"/>
</dbReference>
<feature type="domain" description="Glycosyltransferase 2-like" evidence="1">
    <location>
        <begin position="5"/>
        <end position="107"/>
    </location>
</feature>
<dbReference type="AlphaFoldDB" id="A0A420XVD7"/>
<dbReference type="SUPFAM" id="SSF53448">
    <property type="entry name" value="Nucleotide-diphospho-sugar transferases"/>
    <property type="match status" value="1"/>
</dbReference>
<dbReference type="InterPro" id="IPR050834">
    <property type="entry name" value="Glycosyltransf_2"/>
</dbReference>
<evidence type="ECO:0000313" key="3">
    <source>
        <dbReference type="Proteomes" id="UP000281955"/>
    </source>
</evidence>
<dbReference type="Proteomes" id="UP000281955">
    <property type="component" value="Unassembled WGS sequence"/>
</dbReference>